<accession>A0A4Z1PIY0</accession>
<dbReference type="PRINTS" id="PR01415">
    <property type="entry name" value="ANKYRIN"/>
</dbReference>
<dbReference type="PROSITE" id="PS50297">
    <property type="entry name" value="ANK_REP_REGION"/>
    <property type="match status" value="3"/>
</dbReference>
<dbReference type="Pfam" id="PF12796">
    <property type="entry name" value="Ank_2"/>
    <property type="match status" value="1"/>
</dbReference>
<evidence type="ECO:0000256" key="2">
    <source>
        <dbReference type="ARBA" id="ARBA00023043"/>
    </source>
</evidence>
<dbReference type="PROSITE" id="PS50088">
    <property type="entry name" value="ANK_REPEAT"/>
    <property type="match status" value="3"/>
</dbReference>
<evidence type="ECO:0000313" key="5">
    <source>
        <dbReference type="EMBL" id="TID27887.1"/>
    </source>
</evidence>
<protein>
    <submittedName>
        <fullName evidence="5">Ankyrin repeat-containing protein</fullName>
    </submittedName>
</protein>
<dbReference type="PANTHER" id="PTHR24171">
    <property type="entry name" value="ANKYRIN REPEAT DOMAIN-CONTAINING PROTEIN 39-RELATED"/>
    <property type="match status" value="1"/>
</dbReference>
<reference evidence="5 6" key="1">
    <citation type="submission" date="2019-04" db="EMBL/GenBank/DDBJ databases">
        <title>High contiguity whole genome sequence and gene annotation resource for two Venturia nashicola isolates.</title>
        <authorList>
            <person name="Prokchorchik M."/>
            <person name="Won K."/>
            <person name="Lee Y."/>
            <person name="Choi E.D."/>
            <person name="Segonzac C."/>
            <person name="Sohn K.H."/>
        </authorList>
    </citation>
    <scope>NUCLEOTIDE SEQUENCE [LARGE SCALE GENOMIC DNA]</scope>
    <source>
        <strain evidence="5 6">PRI2</strain>
    </source>
</reference>
<dbReference type="Pfam" id="PF00023">
    <property type="entry name" value="Ank"/>
    <property type="match status" value="1"/>
</dbReference>
<evidence type="ECO:0000313" key="6">
    <source>
        <dbReference type="Proteomes" id="UP000298493"/>
    </source>
</evidence>
<keyword evidence="6" id="KW-1185">Reference proteome</keyword>
<feature type="repeat" description="ANK" evidence="3">
    <location>
        <begin position="56"/>
        <end position="88"/>
    </location>
</feature>
<organism evidence="5 6">
    <name type="scientific">Venturia nashicola</name>
    <dbReference type="NCBI Taxonomy" id="86259"/>
    <lineage>
        <taxon>Eukaryota</taxon>
        <taxon>Fungi</taxon>
        <taxon>Dikarya</taxon>
        <taxon>Ascomycota</taxon>
        <taxon>Pezizomycotina</taxon>
        <taxon>Dothideomycetes</taxon>
        <taxon>Pleosporomycetidae</taxon>
        <taxon>Venturiales</taxon>
        <taxon>Venturiaceae</taxon>
        <taxon>Venturia</taxon>
    </lineage>
</organism>
<keyword evidence="1" id="KW-0677">Repeat</keyword>
<dbReference type="AlphaFoldDB" id="A0A4Z1PIY0"/>
<sequence length="186" mass="19442">MCQSLFICTRAEGSSPMAATAATSTSWCSGSQAIESESNLQPKDRAEIDAPPAHNNGRTALQTAVEGQHNGVVEMLLQRGAKLEADASLGRYKGLTALQAAAQTGNLRMVEQLLQAGASIDASGSYYNRVTALYAAAGMGHLDVVKKLITSGADGNATAGNKHWTALGVAKFNGHKTVVDLLERKV</sequence>
<proteinExistence type="predicted"/>
<dbReference type="SUPFAM" id="SSF48403">
    <property type="entry name" value="Ankyrin repeat"/>
    <property type="match status" value="1"/>
</dbReference>
<dbReference type="InterPro" id="IPR002110">
    <property type="entry name" value="Ankyrin_rpt"/>
</dbReference>
<dbReference type="SMART" id="SM00248">
    <property type="entry name" value="ANK"/>
    <property type="match status" value="3"/>
</dbReference>
<evidence type="ECO:0000256" key="1">
    <source>
        <dbReference type="ARBA" id="ARBA00022737"/>
    </source>
</evidence>
<evidence type="ECO:0000256" key="3">
    <source>
        <dbReference type="PROSITE-ProRule" id="PRU00023"/>
    </source>
</evidence>
<dbReference type="PANTHER" id="PTHR24171:SF9">
    <property type="entry name" value="ANKYRIN REPEAT DOMAIN-CONTAINING PROTEIN 39"/>
    <property type="match status" value="1"/>
</dbReference>
<keyword evidence="2 3" id="KW-0040">ANK repeat</keyword>
<dbReference type="InterPro" id="IPR036770">
    <property type="entry name" value="Ankyrin_rpt-contain_sf"/>
</dbReference>
<dbReference type="STRING" id="86259.A0A4Z1PIY0"/>
<dbReference type="Proteomes" id="UP000298493">
    <property type="component" value="Unassembled WGS sequence"/>
</dbReference>
<feature type="repeat" description="ANK" evidence="3">
    <location>
        <begin position="93"/>
        <end position="125"/>
    </location>
</feature>
<gene>
    <name evidence="5" type="ORF">E6O75_ATG00654</name>
</gene>
<feature type="region of interest" description="Disordered" evidence="4">
    <location>
        <begin position="33"/>
        <end position="56"/>
    </location>
</feature>
<dbReference type="Gene3D" id="1.25.40.20">
    <property type="entry name" value="Ankyrin repeat-containing domain"/>
    <property type="match status" value="1"/>
</dbReference>
<dbReference type="EMBL" id="SNSC02000001">
    <property type="protein sequence ID" value="TID27887.1"/>
    <property type="molecule type" value="Genomic_DNA"/>
</dbReference>
<comment type="caution">
    <text evidence="5">The sequence shown here is derived from an EMBL/GenBank/DDBJ whole genome shotgun (WGS) entry which is preliminary data.</text>
</comment>
<evidence type="ECO:0000256" key="4">
    <source>
        <dbReference type="SAM" id="MobiDB-lite"/>
    </source>
</evidence>
<feature type="repeat" description="ANK" evidence="3">
    <location>
        <begin position="128"/>
        <end position="160"/>
    </location>
</feature>
<name>A0A4Z1PIY0_9PEZI</name>